<dbReference type="CDD" id="cd16913">
    <property type="entry name" value="YkuD_like"/>
    <property type="match status" value="1"/>
</dbReference>
<feature type="active site" description="Nucleophile" evidence="9">
    <location>
        <position position="190"/>
    </location>
</feature>
<sequence>MTQLVSGARRFSRRTAIVMAGTVALLLGPAVTDARAQSLGYAPIEQQTFPPDESRSPNTAQDEDSLLPERLRRTIVNLDTREAPGTIIIDTGNTYLYYVLGGGRALRYGVGVGREGFTWTGVQTITRKAEWPDWHPPAQMIARQPYLPRFMAGGPGNPLGARAMYLGSSEYRIHGTNDPTTIGKFVSSGCIRLTNEDVTDLFSRVQLGSKVVVLPKNASLQARTTPGRGTPLPSGRQAMSLPVAAVN</sequence>
<accession>A0ABS5GF21</accession>
<feature type="active site" description="Proton donor/acceptor" evidence="9">
    <location>
        <position position="174"/>
    </location>
</feature>
<evidence type="ECO:0000256" key="5">
    <source>
        <dbReference type="ARBA" id="ARBA00022801"/>
    </source>
</evidence>
<evidence type="ECO:0000256" key="9">
    <source>
        <dbReference type="PROSITE-ProRule" id="PRU01373"/>
    </source>
</evidence>
<comment type="pathway">
    <text evidence="1 9">Cell wall biogenesis; peptidoglycan biosynthesis.</text>
</comment>
<comment type="similarity">
    <text evidence="2">Belongs to the YkuD family.</text>
</comment>
<evidence type="ECO:0000256" key="2">
    <source>
        <dbReference type="ARBA" id="ARBA00005992"/>
    </source>
</evidence>
<proteinExistence type="inferred from homology"/>
<dbReference type="SUPFAM" id="SSF141523">
    <property type="entry name" value="L,D-transpeptidase catalytic domain-like"/>
    <property type="match status" value="1"/>
</dbReference>
<evidence type="ECO:0000256" key="4">
    <source>
        <dbReference type="ARBA" id="ARBA00022679"/>
    </source>
</evidence>
<evidence type="ECO:0000259" key="11">
    <source>
        <dbReference type="PROSITE" id="PS52029"/>
    </source>
</evidence>
<dbReference type="InterPro" id="IPR050979">
    <property type="entry name" value="LD-transpeptidase"/>
</dbReference>
<dbReference type="PROSITE" id="PS52029">
    <property type="entry name" value="LD_TPASE"/>
    <property type="match status" value="1"/>
</dbReference>
<keyword evidence="6 9" id="KW-0133">Cell shape</keyword>
<dbReference type="Proteomes" id="UP001314635">
    <property type="component" value="Unassembled WGS sequence"/>
</dbReference>
<evidence type="ECO:0000256" key="3">
    <source>
        <dbReference type="ARBA" id="ARBA00022676"/>
    </source>
</evidence>
<keyword evidence="7 9" id="KW-0573">Peptidoglycan synthesis</keyword>
<dbReference type="PANTHER" id="PTHR30582:SF24">
    <property type="entry name" value="L,D-TRANSPEPTIDASE ERFK_SRFK-RELATED"/>
    <property type="match status" value="1"/>
</dbReference>
<dbReference type="InterPro" id="IPR038063">
    <property type="entry name" value="Transpep_catalytic_dom"/>
</dbReference>
<dbReference type="RefSeq" id="WP_172236024.1">
    <property type="nucleotide sequence ID" value="NZ_JABFDP010000006.1"/>
</dbReference>
<evidence type="ECO:0000313" key="12">
    <source>
        <dbReference type="EMBL" id="MBR1139942.1"/>
    </source>
</evidence>
<feature type="region of interest" description="Disordered" evidence="10">
    <location>
        <begin position="45"/>
        <end position="67"/>
    </location>
</feature>
<keyword evidence="5" id="KW-0378">Hydrolase</keyword>
<comment type="caution">
    <text evidence="12">The sequence shown here is derived from an EMBL/GenBank/DDBJ whole genome shotgun (WGS) entry which is preliminary data.</text>
</comment>
<keyword evidence="8 9" id="KW-0961">Cell wall biogenesis/degradation</keyword>
<keyword evidence="13" id="KW-1185">Reference proteome</keyword>
<dbReference type="EMBL" id="JAFCLK010000034">
    <property type="protein sequence ID" value="MBR1139942.1"/>
    <property type="molecule type" value="Genomic_DNA"/>
</dbReference>
<evidence type="ECO:0000256" key="10">
    <source>
        <dbReference type="SAM" id="MobiDB-lite"/>
    </source>
</evidence>
<reference evidence="13" key="1">
    <citation type="journal article" date="2021" name="ISME J.">
        <title>Evolutionary origin and ecological implication of a unique nif island in free-living Bradyrhizobium lineages.</title>
        <authorList>
            <person name="Tao J."/>
        </authorList>
    </citation>
    <scope>NUCLEOTIDE SEQUENCE [LARGE SCALE GENOMIC DNA]</scope>
    <source>
        <strain evidence="13">SZCCT0094</strain>
    </source>
</reference>
<keyword evidence="4" id="KW-0808">Transferase</keyword>
<evidence type="ECO:0000256" key="6">
    <source>
        <dbReference type="ARBA" id="ARBA00022960"/>
    </source>
</evidence>
<evidence type="ECO:0000256" key="1">
    <source>
        <dbReference type="ARBA" id="ARBA00004752"/>
    </source>
</evidence>
<dbReference type="PANTHER" id="PTHR30582">
    <property type="entry name" value="L,D-TRANSPEPTIDASE"/>
    <property type="match status" value="1"/>
</dbReference>
<evidence type="ECO:0000313" key="13">
    <source>
        <dbReference type="Proteomes" id="UP001314635"/>
    </source>
</evidence>
<keyword evidence="3" id="KW-0328">Glycosyltransferase</keyword>
<name>A0ABS5GF21_9BRAD</name>
<gene>
    <name evidence="12" type="ORF">JQ619_29720</name>
</gene>
<dbReference type="Pfam" id="PF03734">
    <property type="entry name" value="YkuD"/>
    <property type="match status" value="1"/>
</dbReference>
<dbReference type="Gene3D" id="2.40.440.10">
    <property type="entry name" value="L,D-transpeptidase catalytic domain-like"/>
    <property type="match status" value="1"/>
</dbReference>
<dbReference type="InterPro" id="IPR005490">
    <property type="entry name" value="LD_TPept_cat_dom"/>
</dbReference>
<protein>
    <submittedName>
        <fullName evidence="12">L,D-transpeptidase</fullName>
    </submittedName>
</protein>
<feature type="region of interest" description="Disordered" evidence="10">
    <location>
        <begin position="222"/>
        <end position="247"/>
    </location>
</feature>
<evidence type="ECO:0000256" key="8">
    <source>
        <dbReference type="ARBA" id="ARBA00023316"/>
    </source>
</evidence>
<evidence type="ECO:0000256" key="7">
    <source>
        <dbReference type="ARBA" id="ARBA00022984"/>
    </source>
</evidence>
<feature type="domain" description="L,D-TPase catalytic" evidence="11">
    <location>
        <begin position="85"/>
        <end position="214"/>
    </location>
</feature>
<organism evidence="12 13">
    <name type="scientific">Bradyrhizobium denitrificans</name>
    <dbReference type="NCBI Taxonomy" id="2734912"/>
    <lineage>
        <taxon>Bacteria</taxon>
        <taxon>Pseudomonadati</taxon>
        <taxon>Pseudomonadota</taxon>
        <taxon>Alphaproteobacteria</taxon>
        <taxon>Hyphomicrobiales</taxon>
        <taxon>Nitrobacteraceae</taxon>
        <taxon>Bradyrhizobium</taxon>
    </lineage>
</organism>